<protein>
    <submittedName>
        <fullName evidence="1">Uncharacterized protein</fullName>
    </submittedName>
</protein>
<dbReference type="Proteomes" id="UP000029488">
    <property type="component" value="Plasmid pLMP1046"/>
</dbReference>
<dbReference type="RefSeq" id="WP_044005938.1">
    <property type="nucleotide sequence ID" value="NZ_CP007649.1"/>
</dbReference>
<evidence type="ECO:0000313" key="2">
    <source>
        <dbReference type="Proteomes" id="UP000029488"/>
    </source>
</evidence>
<geneLocation type="plasmid" evidence="1 2">
    <name>pLMP1046</name>
</geneLocation>
<reference evidence="1 2" key="1">
    <citation type="journal article" date="2014" name="BMC Genomics">
        <title>Unusual genome complexity in Lactobacillus salivarius JCM1046.</title>
        <authorList>
            <person name="Raftis E.J."/>
            <person name="Forde B.M."/>
            <person name="Claesson M.J."/>
            <person name="O'Toole P.W."/>
        </authorList>
    </citation>
    <scope>NUCLEOTIDE SEQUENCE [LARGE SCALE GENOMIC DNA]</scope>
    <source>
        <strain evidence="1 2">JCM1046</strain>
        <plasmid evidence="1 2">pLMP1046</plasmid>
    </source>
</reference>
<dbReference type="KEGG" id="lsj:LSJ_4018"/>
<name>A0A089QGE4_9LACO</name>
<gene>
    <name evidence="1" type="ORF">LSJ_4018</name>
</gene>
<dbReference type="EMBL" id="CP007649">
    <property type="protein sequence ID" value="AIR11795.1"/>
    <property type="molecule type" value="Genomic_DNA"/>
</dbReference>
<sequence>MDSSRKYAMYVQEERALFKEILALKPQVLDTKKLYRENQSNIRSWRNRTLSYLNNIDYDEFDNEEEDITSVNFDLKRIHVPQLDIVYADYLKVRRNYVQIRKRIASIIDQIDYISDDAVTNKERVLDELAAADKQLKNNISKLRKVVLKHNNPVDKLKVAKTLEILNGYAGVDTDNLFTYELIKNKNSISINYIPREEEIVRILDKADAGDYYPVVPFEKVYDLKENYLDRQQPLNSFSNEIYHELKESSEFFEQDEYWKVDIENIITLPEIPSVETLITADGNYLPLSMQEELRLYATGEFRNTTANINRINEIAYTYHTPAIDFNTSTNSEEDALIRNKLLALTDILEKFSRKNTKLGMVISIRSSAINLLKAQDKGYIALSNAFDEFEHDVSILENWISSSWYQFGGTPENDTAYNGRGNIHRWKGKKWY</sequence>
<organism evidence="1 2">
    <name type="scientific">Ligilactobacillus salivarius</name>
    <dbReference type="NCBI Taxonomy" id="1624"/>
    <lineage>
        <taxon>Bacteria</taxon>
        <taxon>Bacillati</taxon>
        <taxon>Bacillota</taxon>
        <taxon>Bacilli</taxon>
        <taxon>Lactobacillales</taxon>
        <taxon>Lactobacillaceae</taxon>
        <taxon>Ligilactobacillus</taxon>
    </lineage>
</organism>
<proteinExistence type="predicted"/>
<dbReference type="AlphaFoldDB" id="A0A089QGE4"/>
<keyword evidence="1" id="KW-0614">Plasmid</keyword>
<evidence type="ECO:0000313" key="1">
    <source>
        <dbReference type="EMBL" id="AIR11795.1"/>
    </source>
</evidence>
<accession>A0A089QGE4</accession>